<evidence type="ECO:0000313" key="3">
    <source>
        <dbReference type="Proteomes" id="UP000050668"/>
    </source>
</evidence>
<keyword evidence="1" id="KW-0732">Signal</keyword>
<proteinExistence type="predicted"/>
<evidence type="ECO:0008006" key="4">
    <source>
        <dbReference type="Google" id="ProtNLM"/>
    </source>
</evidence>
<accession>A0ABR5K1Z0</accession>
<sequence length="139" mass="16030">MCHFKKILPLVLVLFIATGCAGMERQKIEVGKRSDMGIFEDFKEITKLKKVSAVKDILHNAEWEKIKVDMAREADYQFIFQFVNPDTQAKAIPYSVWIGPDKDTIEIIEGGYQYVHLNKEDSSMLFEAITETKLVNREI</sequence>
<dbReference type="PROSITE" id="PS51257">
    <property type="entry name" value="PROKAR_LIPOPROTEIN"/>
    <property type="match status" value="1"/>
</dbReference>
<name>A0ABR5K1Z0_9BACI</name>
<reference evidence="3" key="1">
    <citation type="submission" date="2015-07" db="EMBL/GenBank/DDBJ databases">
        <title>Fjat-14205 dsm 2895.</title>
        <authorList>
            <person name="Liu B."/>
            <person name="Wang J."/>
            <person name="Zhu Y."/>
            <person name="Liu G."/>
            <person name="Chen Q."/>
            <person name="Chen Z."/>
            <person name="Lan J."/>
            <person name="Che J."/>
            <person name="Ge C."/>
            <person name="Shi H."/>
            <person name="Pan Z."/>
            <person name="Liu X."/>
        </authorList>
    </citation>
    <scope>NUCLEOTIDE SEQUENCE [LARGE SCALE GENOMIC DNA]</scope>
    <source>
        <strain evidence="3">DSM 25560</strain>
    </source>
</reference>
<dbReference type="EMBL" id="LGRV01000003">
    <property type="protein sequence ID" value="KOS68884.1"/>
    <property type="molecule type" value="Genomic_DNA"/>
</dbReference>
<protein>
    <recommendedName>
        <fullName evidence="4">Lipoprotein</fullName>
    </recommendedName>
</protein>
<feature type="chain" id="PRO_5045564432" description="Lipoprotein" evidence="1">
    <location>
        <begin position="22"/>
        <end position="139"/>
    </location>
</feature>
<gene>
    <name evidence="2" type="ORF">AEA09_10245</name>
</gene>
<evidence type="ECO:0000313" key="2">
    <source>
        <dbReference type="EMBL" id="KOS68884.1"/>
    </source>
</evidence>
<keyword evidence="3" id="KW-1185">Reference proteome</keyword>
<organism evidence="2 3">
    <name type="scientific">Lysinibacillus contaminans</name>
    <dbReference type="NCBI Taxonomy" id="1293441"/>
    <lineage>
        <taxon>Bacteria</taxon>
        <taxon>Bacillati</taxon>
        <taxon>Bacillota</taxon>
        <taxon>Bacilli</taxon>
        <taxon>Bacillales</taxon>
        <taxon>Bacillaceae</taxon>
        <taxon>Lysinibacillus</taxon>
    </lineage>
</organism>
<feature type="signal peptide" evidence="1">
    <location>
        <begin position="1"/>
        <end position="21"/>
    </location>
</feature>
<dbReference type="Proteomes" id="UP000050668">
    <property type="component" value="Unassembled WGS sequence"/>
</dbReference>
<comment type="caution">
    <text evidence="2">The sequence shown here is derived from an EMBL/GenBank/DDBJ whole genome shotgun (WGS) entry which is preliminary data.</text>
</comment>
<evidence type="ECO:0000256" key="1">
    <source>
        <dbReference type="SAM" id="SignalP"/>
    </source>
</evidence>